<keyword evidence="6 9" id="KW-1133">Transmembrane helix</keyword>
<dbReference type="InterPro" id="IPR050790">
    <property type="entry name" value="ExbB/TolQ_transport"/>
</dbReference>
<organism evidence="11 12">
    <name type="scientific">Leptospira santarosai str. MOR084</name>
    <dbReference type="NCBI Taxonomy" id="1049984"/>
    <lineage>
        <taxon>Bacteria</taxon>
        <taxon>Pseudomonadati</taxon>
        <taxon>Spirochaetota</taxon>
        <taxon>Spirochaetia</taxon>
        <taxon>Leptospirales</taxon>
        <taxon>Leptospiraceae</taxon>
        <taxon>Leptospira</taxon>
    </lineage>
</organism>
<evidence type="ECO:0000256" key="8">
    <source>
        <dbReference type="RuleBase" id="RU004057"/>
    </source>
</evidence>
<evidence type="ECO:0000256" key="3">
    <source>
        <dbReference type="ARBA" id="ARBA00022475"/>
    </source>
</evidence>
<dbReference type="PANTHER" id="PTHR30625:SF15">
    <property type="entry name" value="BIOPOLYMER TRANSPORT PROTEIN EXBB"/>
    <property type="match status" value="1"/>
</dbReference>
<evidence type="ECO:0000256" key="4">
    <source>
        <dbReference type="ARBA" id="ARBA00022692"/>
    </source>
</evidence>
<evidence type="ECO:0000256" key="2">
    <source>
        <dbReference type="ARBA" id="ARBA00022448"/>
    </source>
</evidence>
<name>A0A0E2BML5_9LEPT</name>
<feature type="transmembrane region" description="Helical" evidence="9">
    <location>
        <begin position="106"/>
        <end position="126"/>
    </location>
</feature>
<evidence type="ECO:0000256" key="5">
    <source>
        <dbReference type="ARBA" id="ARBA00022927"/>
    </source>
</evidence>
<dbReference type="EMBL" id="AHON02000064">
    <property type="protein sequence ID" value="EKO32555.1"/>
    <property type="molecule type" value="Genomic_DNA"/>
</dbReference>
<evidence type="ECO:0000256" key="9">
    <source>
        <dbReference type="SAM" id="Phobius"/>
    </source>
</evidence>
<evidence type="ECO:0000313" key="12">
    <source>
        <dbReference type="Proteomes" id="UP000006329"/>
    </source>
</evidence>
<comment type="caution">
    <text evidence="11">The sequence shown here is derived from an EMBL/GenBank/DDBJ whole genome shotgun (WGS) entry which is preliminary data.</text>
</comment>
<keyword evidence="5 8" id="KW-0653">Protein transport</keyword>
<evidence type="ECO:0000256" key="1">
    <source>
        <dbReference type="ARBA" id="ARBA00004651"/>
    </source>
</evidence>
<keyword evidence="2 8" id="KW-0813">Transport</keyword>
<keyword evidence="12" id="KW-1185">Reference proteome</keyword>
<dbReference type="Pfam" id="PF01618">
    <property type="entry name" value="MotA_ExbB"/>
    <property type="match status" value="1"/>
</dbReference>
<feature type="transmembrane region" description="Helical" evidence="9">
    <location>
        <begin position="146"/>
        <end position="168"/>
    </location>
</feature>
<keyword evidence="7 9" id="KW-0472">Membrane</keyword>
<accession>A0A0E2BML5</accession>
<evidence type="ECO:0000256" key="6">
    <source>
        <dbReference type="ARBA" id="ARBA00022989"/>
    </source>
</evidence>
<dbReference type="GO" id="GO:0017038">
    <property type="term" value="P:protein import"/>
    <property type="evidence" value="ECO:0007669"/>
    <property type="project" value="TreeGrafter"/>
</dbReference>
<gene>
    <name evidence="11" type="ORF">LEP1GSC179_0766</name>
</gene>
<protein>
    <submittedName>
        <fullName evidence="11">Transporter, MotA/TolQ/ExbB proton channel family protein</fullName>
    </submittedName>
</protein>
<dbReference type="AlphaFoldDB" id="A0A0E2BML5"/>
<feature type="domain" description="MotA/TolQ/ExbB proton channel" evidence="10">
    <location>
        <begin position="85"/>
        <end position="174"/>
    </location>
</feature>
<dbReference type="GO" id="GO:0005886">
    <property type="term" value="C:plasma membrane"/>
    <property type="evidence" value="ECO:0007669"/>
    <property type="project" value="UniProtKB-SubCell"/>
</dbReference>
<dbReference type="PANTHER" id="PTHR30625">
    <property type="entry name" value="PROTEIN TOLQ"/>
    <property type="match status" value="1"/>
</dbReference>
<sequence>MKAEFSTTDSVIVGKFSGVLVEVLFAKGGWVSILILTVSFVNLGLFIRVRTFLPILKRKILSRLQDNDSNGNKQNPDLKFILEDSEEFFRKEFFVPETMISWIRNLAGISTMLGLLGTVIGISVAFEEMKNAGTVSLEIFSEGIRLALNTTIQGLCVAIPSVLGFQYLKIILHKTEIELKSSIDNENVDTVKIS</sequence>
<comment type="subcellular location">
    <subcellularLocation>
        <location evidence="1">Cell membrane</location>
        <topology evidence="1">Multi-pass membrane protein</topology>
    </subcellularLocation>
    <subcellularLocation>
        <location evidence="8">Membrane</location>
        <topology evidence="8">Multi-pass membrane protein</topology>
    </subcellularLocation>
</comment>
<evidence type="ECO:0000313" key="11">
    <source>
        <dbReference type="EMBL" id="EKO32555.1"/>
    </source>
</evidence>
<evidence type="ECO:0000256" key="7">
    <source>
        <dbReference type="ARBA" id="ARBA00023136"/>
    </source>
</evidence>
<dbReference type="Proteomes" id="UP000006329">
    <property type="component" value="Unassembled WGS sequence"/>
</dbReference>
<proteinExistence type="inferred from homology"/>
<evidence type="ECO:0000259" key="10">
    <source>
        <dbReference type="Pfam" id="PF01618"/>
    </source>
</evidence>
<comment type="similarity">
    <text evidence="8">Belongs to the exbB/tolQ family.</text>
</comment>
<keyword evidence="4 9" id="KW-0812">Transmembrane</keyword>
<reference evidence="11" key="1">
    <citation type="submission" date="2012-10" db="EMBL/GenBank/DDBJ databases">
        <authorList>
            <person name="Harkins D.M."/>
            <person name="Durkin A.S."/>
            <person name="Brinkac L.M."/>
            <person name="Haft D.H."/>
            <person name="Selengut J.D."/>
            <person name="Sanka R."/>
            <person name="DePew J."/>
            <person name="Purushe J."/>
            <person name="Matthias M.A."/>
            <person name="Vinetz J.M."/>
            <person name="Sutton G.G."/>
            <person name="Nierman W.C."/>
            <person name="Fouts D.E."/>
        </authorList>
    </citation>
    <scope>NUCLEOTIDE SEQUENCE [LARGE SCALE GENOMIC DNA]</scope>
    <source>
        <strain evidence="11">MOR084</strain>
    </source>
</reference>
<keyword evidence="3" id="KW-1003">Cell membrane</keyword>
<feature type="transmembrane region" description="Helical" evidence="9">
    <location>
        <begin position="29"/>
        <end position="49"/>
    </location>
</feature>
<dbReference type="InterPro" id="IPR002898">
    <property type="entry name" value="MotA_ExbB_proton_chnl"/>
</dbReference>